<evidence type="ECO:0000313" key="2">
    <source>
        <dbReference type="Proteomes" id="UP000028073"/>
    </source>
</evidence>
<gene>
    <name evidence="1" type="ORF">GZ78_08245</name>
</gene>
<dbReference type="AlphaFoldDB" id="A0A081NGV3"/>
<comment type="caution">
    <text evidence="1">The sequence shown here is derived from an EMBL/GenBank/DDBJ whole genome shotgun (WGS) entry which is preliminary data.</text>
</comment>
<accession>A0A081NGV3</accession>
<reference evidence="1 2" key="1">
    <citation type="submission" date="2014-06" db="EMBL/GenBank/DDBJ databases">
        <title>Whole Genome Sequences of Three Symbiotic Endozoicomonas Bacteria.</title>
        <authorList>
            <person name="Neave M.J."/>
            <person name="Apprill A."/>
            <person name="Voolstra C.R."/>
        </authorList>
    </citation>
    <scope>NUCLEOTIDE SEQUENCE [LARGE SCALE GENOMIC DNA]</scope>
    <source>
        <strain evidence="1 2">DSM 25634</strain>
    </source>
</reference>
<proteinExistence type="predicted"/>
<dbReference type="RefSeq" id="WP_034834499.1">
    <property type="nucleotide sequence ID" value="NZ_JOKH01000002.1"/>
</dbReference>
<name>A0A081NGV3_9GAMM</name>
<sequence length="224" mass="24468">MVWRSIQHFGVLLTVFCLQYSHALSTPLGEINNASTVRLPVGARAAEVTFTLSNTHQQAVQINVQPIQGQLQTAHIPFHLLNQIQNAHLHGVGMILPHIPAALSTLALVHSQNIPQFNQHLSIHQVFAHQGSVYLTLQGLNQNGLWVSIQITLSLNAPGEILVSLPIGFLLPTNFVIDMQPQQPNIAVQPPNLMAVLSMLGAIQMPVFQGINPETGQMEPFASF</sequence>
<keyword evidence="2" id="KW-1185">Reference proteome</keyword>
<dbReference type="OrthoDB" id="9822419at2"/>
<dbReference type="EMBL" id="JOKH01000002">
    <property type="protein sequence ID" value="KEQ17676.1"/>
    <property type="molecule type" value="Genomic_DNA"/>
</dbReference>
<protein>
    <submittedName>
        <fullName evidence="1">Uncharacterized protein</fullName>
    </submittedName>
</protein>
<evidence type="ECO:0000313" key="1">
    <source>
        <dbReference type="EMBL" id="KEQ17676.1"/>
    </source>
</evidence>
<organism evidence="1 2">
    <name type="scientific">Endozoicomonas numazuensis</name>
    <dbReference type="NCBI Taxonomy" id="1137799"/>
    <lineage>
        <taxon>Bacteria</taxon>
        <taxon>Pseudomonadati</taxon>
        <taxon>Pseudomonadota</taxon>
        <taxon>Gammaproteobacteria</taxon>
        <taxon>Oceanospirillales</taxon>
        <taxon>Endozoicomonadaceae</taxon>
        <taxon>Endozoicomonas</taxon>
    </lineage>
</organism>
<dbReference type="Proteomes" id="UP000028073">
    <property type="component" value="Unassembled WGS sequence"/>
</dbReference>